<evidence type="ECO:0000259" key="3">
    <source>
        <dbReference type="PROSITE" id="PS51736"/>
    </source>
</evidence>
<dbReference type="GO" id="GO:0003677">
    <property type="term" value="F:DNA binding"/>
    <property type="evidence" value="ECO:0007669"/>
    <property type="project" value="UniProtKB-KW"/>
</dbReference>
<organism evidence="4 5">
    <name type="scientific">Micromonospora arida</name>
    <dbReference type="NCBI Taxonomy" id="2203715"/>
    <lineage>
        <taxon>Bacteria</taxon>
        <taxon>Bacillati</taxon>
        <taxon>Actinomycetota</taxon>
        <taxon>Actinomycetes</taxon>
        <taxon>Micromonosporales</taxon>
        <taxon>Micromonosporaceae</taxon>
        <taxon>Micromonospora</taxon>
    </lineage>
</organism>
<dbReference type="Pfam" id="PF13408">
    <property type="entry name" value="Zn_ribbon_recom"/>
    <property type="match status" value="1"/>
</dbReference>
<keyword evidence="1" id="KW-0238">DNA-binding</keyword>
<dbReference type="PANTHER" id="PTHR30461">
    <property type="entry name" value="DNA-INVERTASE FROM LAMBDOID PROPHAGE"/>
    <property type="match status" value="1"/>
</dbReference>
<comment type="caution">
    <text evidence="4">The sequence shown here is derived from an EMBL/GenBank/DDBJ whole genome shotgun (WGS) entry which is preliminary data.</text>
</comment>
<dbReference type="InterPro" id="IPR006119">
    <property type="entry name" value="Resolv_N"/>
</dbReference>
<evidence type="ECO:0000256" key="2">
    <source>
        <dbReference type="ARBA" id="ARBA00023172"/>
    </source>
</evidence>
<dbReference type="RefSeq" id="WP_124853440.1">
    <property type="nucleotide sequence ID" value="NZ_QGSY01000061.1"/>
</dbReference>
<dbReference type="InterPro" id="IPR025827">
    <property type="entry name" value="Zn_ribbon_recom_dom"/>
</dbReference>
<feature type="domain" description="Resolvase/invertase-type recombinase catalytic" evidence="3">
    <location>
        <begin position="7"/>
        <end position="160"/>
    </location>
</feature>
<dbReference type="GO" id="GO:0000150">
    <property type="term" value="F:DNA strand exchange activity"/>
    <property type="evidence" value="ECO:0007669"/>
    <property type="project" value="InterPro"/>
</dbReference>
<evidence type="ECO:0000256" key="1">
    <source>
        <dbReference type="ARBA" id="ARBA00023125"/>
    </source>
</evidence>
<dbReference type="PROSITE" id="PS51736">
    <property type="entry name" value="RECOMBINASES_3"/>
    <property type="match status" value="1"/>
</dbReference>
<evidence type="ECO:0000313" key="5">
    <source>
        <dbReference type="Proteomes" id="UP000266889"/>
    </source>
</evidence>
<dbReference type="InterPro" id="IPR050639">
    <property type="entry name" value="SSR_resolvase"/>
</dbReference>
<evidence type="ECO:0000313" key="4">
    <source>
        <dbReference type="EMBL" id="RQX14652.1"/>
    </source>
</evidence>
<dbReference type="CDD" id="cd00338">
    <property type="entry name" value="Ser_Recombinase"/>
    <property type="match status" value="1"/>
</dbReference>
<dbReference type="Pfam" id="PF00239">
    <property type="entry name" value="Resolvase"/>
    <property type="match status" value="1"/>
</dbReference>
<dbReference type="SUPFAM" id="SSF53041">
    <property type="entry name" value="Resolvase-like"/>
    <property type="match status" value="1"/>
</dbReference>
<dbReference type="EMBL" id="QGSY01000061">
    <property type="protein sequence ID" value="RQX14652.1"/>
    <property type="molecule type" value="Genomic_DNA"/>
</dbReference>
<dbReference type="Gene3D" id="3.90.1750.20">
    <property type="entry name" value="Putative Large Serine Recombinase, Chain B, Domain 2"/>
    <property type="match status" value="1"/>
</dbReference>
<dbReference type="OrthoDB" id="7277848at2"/>
<accession>A0A3N9XPF2</accession>
<protein>
    <recommendedName>
        <fullName evidence="3">Resolvase/invertase-type recombinase catalytic domain-containing protein</fullName>
    </recommendedName>
</protein>
<sequence length="543" mass="57244">MTAQATRAAAYLRRSAARKAADRNATIIEQRDEIHGYADDHGLTIAVEFNEGEGRGASRHSRSARPAFEAAMAALRSGEVDVILVYELSRADRRGIAGAIEFVDVLAAQGRGLVEVDSDLDTRKPADRGRVIAKFEAARDETERLSKRVSRTKRRRKAAGAWLGGTLPLGMAAEHDADGAPTGRVIRSADWPRAREVADAMLSGRSARSAAAEFGLTANTVTNMCRSATWAGLQTADRRMSEAEAATVAGRPWRKAAEVMMVDGAPVALLGGEDARVVTPAERERLIAMIDARTGRAATATGTRKSGRSVNGTLLGGRDGVARCELCTRPMVASGTDRTRTDAAGRVRVSRAAYRCHGVASKQCPGTTINRADLDAYVWHAVTLAVDIAEDDSPLWQTVAARLAAATADPAADARRAAAEAEHATAAAALSRVLDMAADGLLTREEARPRIDAARTRVDAATRAVKAATAEAPAVPGRRAVRDGLDALDLDGKRAILRAALDAVTVLKTGRHHPANRPPVSARVTLDGPAADILAAAAEVPAG</sequence>
<keyword evidence="5" id="KW-1185">Reference proteome</keyword>
<gene>
    <name evidence="4" type="ORF">DLJ58_01085</name>
</gene>
<reference evidence="4 5" key="1">
    <citation type="submission" date="2018-05" db="EMBL/GenBank/DDBJ databases">
        <title>Micromonospora from Atacama Desert.</title>
        <authorList>
            <person name="Carro L."/>
            <person name="Goodfellow M."/>
            <person name="Klenk H.-P."/>
        </authorList>
    </citation>
    <scope>NUCLEOTIDE SEQUENCE [LARGE SCALE GENOMIC DNA]</scope>
    <source>
        <strain evidence="4 5">LB32</strain>
    </source>
</reference>
<dbReference type="PANTHER" id="PTHR30461:SF2">
    <property type="entry name" value="SERINE RECOMBINASE PINE-RELATED"/>
    <property type="match status" value="1"/>
</dbReference>
<dbReference type="InterPro" id="IPR036162">
    <property type="entry name" value="Resolvase-like_N_sf"/>
</dbReference>
<dbReference type="Gene3D" id="3.40.50.1390">
    <property type="entry name" value="Resolvase, N-terminal catalytic domain"/>
    <property type="match status" value="1"/>
</dbReference>
<dbReference type="InterPro" id="IPR038109">
    <property type="entry name" value="DNA_bind_recomb_sf"/>
</dbReference>
<dbReference type="SMART" id="SM00857">
    <property type="entry name" value="Resolvase"/>
    <property type="match status" value="1"/>
</dbReference>
<name>A0A3N9XPF2_9ACTN</name>
<dbReference type="AlphaFoldDB" id="A0A3N9XPF2"/>
<dbReference type="Proteomes" id="UP000266889">
    <property type="component" value="Unassembled WGS sequence"/>
</dbReference>
<keyword evidence="2" id="KW-0233">DNA recombination</keyword>
<proteinExistence type="predicted"/>